<keyword evidence="2" id="KW-1185">Reference proteome</keyword>
<organism evidence="1 2">
    <name type="scientific">Eimeria maxima</name>
    <name type="common">Coccidian parasite</name>
    <dbReference type="NCBI Taxonomy" id="5804"/>
    <lineage>
        <taxon>Eukaryota</taxon>
        <taxon>Sar</taxon>
        <taxon>Alveolata</taxon>
        <taxon>Apicomplexa</taxon>
        <taxon>Conoidasida</taxon>
        <taxon>Coccidia</taxon>
        <taxon>Eucoccidiorida</taxon>
        <taxon>Eimeriorina</taxon>
        <taxon>Eimeriidae</taxon>
        <taxon>Eimeria</taxon>
    </lineage>
</organism>
<evidence type="ECO:0000313" key="1">
    <source>
        <dbReference type="EMBL" id="CDJ56244.1"/>
    </source>
</evidence>
<dbReference type="RefSeq" id="XP_013332894.1">
    <property type="nucleotide sequence ID" value="XM_013477440.1"/>
</dbReference>
<gene>
    <name evidence="1" type="ORF">EMWEY_00002580</name>
</gene>
<protein>
    <submittedName>
        <fullName evidence="1">Uncharacterized protein</fullName>
    </submittedName>
</protein>
<reference evidence="1" key="2">
    <citation type="submission" date="2013-10" db="EMBL/GenBank/DDBJ databases">
        <authorList>
            <person name="Aslett M."/>
        </authorList>
    </citation>
    <scope>NUCLEOTIDE SEQUENCE [LARGE SCALE GENOMIC DNA]</scope>
    <source>
        <strain evidence="1">Weybridge</strain>
    </source>
</reference>
<sequence length="95" mass="10463">MSHITPDAVVVWSPEINLGLAFWGLSVPHRMHLKITDIEKQPDELWIQPSTIGSEFLVPKATGVRGEEWLVLSAAIATAAERAPALLSLRQEPVK</sequence>
<proteinExistence type="predicted"/>
<dbReference type="VEuPathDB" id="ToxoDB:EMWEY_00002580"/>
<dbReference type="AlphaFoldDB" id="U6M1C5"/>
<evidence type="ECO:0000313" key="2">
    <source>
        <dbReference type="Proteomes" id="UP000030763"/>
    </source>
</evidence>
<reference evidence="1" key="1">
    <citation type="submission" date="2013-10" db="EMBL/GenBank/DDBJ databases">
        <title>Genomic analysis of the causative agents of coccidiosis in chickens.</title>
        <authorList>
            <person name="Reid A.J."/>
            <person name="Blake D."/>
            <person name="Billington K."/>
            <person name="Browne H."/>
            <person name="Dunn M."/>
            <person name="Hung S."/>
            <person name="Kawahara F."/>
            <person name="Miranda-Saavedra D."/>
            <person name="Mourier T."/>
            <person name="Nagra H."/>
            <person name="Otto T.D."/>
            <person name="Rawlings N."/>
            <person name="Sanchez A."/>
            <person name="Sanders M."/>
            <person name="Subramaniam C."/>
            <person name="Tay Y."/>
            <person name="Dear P."/>
            <person name="Doerig C."/>
            <person name="Gruber A."/>
            <person name="Parkinson J."/>
            <person name="Shirley M."/>
            <person name="Wan K.L."/>
            <person name="Berriman M."/>
            <person name="Tomley F."/>
            <person name="Pain A."/>
        </authorList>
    </citation>
    <scope>NUCLEOTIDE SEQUENCE [LARGE SCALE GENOMIC DNA]</scope>
    <source>
        <strain evidence="1">Weybridge</strain>
    </source>
</reference>
<dbReference type="GeneID" id="25334244"/>
<accession>U6M1C5</accession>
<name>U6M1C5_EIMMA</name>
<dbReference type="EMBL" id="HG718853">
    <property type="protein sequence ID" value="CDJ56244.1"/>
    <property type="molecule type" value="Genomic_DNA"/>
</dbReference>
<dbReference type="Proteomes" id="UP000030763">
    <property type="component" value="Unassembled WGS sequence"/>
</dbReference>